<dbReference type="RefSeq" id="XP_010480865.1">
    <property type="nucleotide sequence ID" value="XM_010482563.1"/>
</dbReference>
<organism evidence="2 3">
    <name type="scientific">Camelina sativa</name>
    <name type="common">False flax</name>
    <name type="synonym">Myagrum sativum</name>
    <dbReference type="NCBI Taxonomy" id="90675"/>
    <lineage>
        <taxon>Eukaryota</taxon>
        <taxon>Viridiplantae</taxon>
        <taxon>Streptophyta</taxon>
        <taxon>Embryophyta</taxon>
        <taxon>Tracheophyta</taxon>
        <taxon>Spermatophyta</taxon>
        <taxon>Magnoliopsida</taxon>
        <taxon>eudicotyledons</taxon>
        <taxon>Gunneridae</taxon>
        <taxon>Pentapetalae</taxon>
        <taxon>rosids</taxon>
        <taxon>malvids</taxon>
        <taxon>Brassicales</taxon>
        <taxon>Brassicaceae</taxon>
        <taxon>Camelineae</taxon>
        <taxon>Camelina</taxon>
    </lineage>
</organism>
<reference evidence="3" key="2">
    <citation type="submission" date="2025-08" db="UniProtKB">
        <authorList>
            <consortium name="RefSeq"/>
        </authorList>
    </citation>
    <scope>IDENTIFICATION</scope>
    <source>
        <tissue evidence="3">Leaf</tissue>
    </source>
</reference>
<dbReference type="PANTHER" id="PTHR47481">
    <property type="match status" value="1"/>
</dbReference>
<reference evidence="2" key="1">
    <citation type="journal article" date="2014" name="Nat. Commun.">
        <title>The emerging biofuel crop Camelina sativa retains a highly undifferentiated hexaploid genome structure.</title>
        <authorList>
            <person name="Kagale S."/>
            <person name="Koh C."/>
            <person name="Nixon J."/>
            <person name="Bollina V."/>
            <person name="Clarke W.E."/>
            <person name="Tuteja R."/>
            <person name="Spillane C."/>
            <person name="Robinson S.J."/>
            <person name="Links M.G."/>
            <person name="Clarke C."/>
            <person name="Higgins E.E."/>
            <person name="Huebert T."/>
            <person name="Sharpe A.G."/>
            <person name="Parkin I.A."/>
        </authorList>
    </citation>
    <scope>NUCLEOTIDE SEQUENCE [LARGE SCALE GENOMIC DNA]</scope>
    <source>
        <strain evidence="2">cv. DH55</strain>
    </source>
</reference>
<dbReference type="PANTHER" id="PTHR47481:SF10">
    <property type="entry name" value="COPIA-LIKE POLYPROTEIN_RETROTRANSPOSON"/>
    <property type="match status" value="1"/>
</dbReference>
<proteinExistence type="predicted"/>
<dbReference type="GeneID" id="104759657"/>
<feature type="compositionally biased region" description="Polar residues" evidence="1">
    <location>
        <begin position="107"/>
        <end position="124"/>
    </location>
</feature>
<gene>
    <name evidence="3" type="primary">LOC104759657</name>
</gene>
<dbReference type="Proteomes" id="UP000694864">
    <property type="component" value="Chromosome 17"/>
</dbReference>
<accession>A0ABM0X564</accession>
<feature type="region of interest" description="Disordered" evidence="1">
    <location>
        <begin position="94"/>
        <end position="124"/>
    </location>
</feature>
<evidence type="ECO:0000313" key="3">
    <source>
        <dbReference type="RefSeq" id="XP_010480865.1"/>
    </source>
</evidence>
<evidence type="ECO:0000256" key="1">
    <source>
        <dbReference type="SAM" id="MobiDB-lite"/>
    </source>
</evidence>
<sequence length="221" mass="24441">MEEYLSELKKLFDQLDSIGFPMTDLEKIHGLLSGLGKEYESVSTVVEHSMDSVPGHYYEDVVFKVTAFNENLKTYSSASVVTPHLAFQAEKSRGNYSTRGRGFQQHGRGSQGQDNHNKTSGSARPTCQICGKYGHSVYDCYNSFNEDYVQQQTTALAAMRISDGDCHSNGTEWLLDSGSTSHITNSTANLQHSQSYRGNNMVMVENGDFLIQDSVVSLIPG</sequence>
<protein>
    <submittedName>
        <fullName evidence="3">Uncharacterized protein LOC104759657</fullName>
    </submittedName>
</protein>
<keyword evidence="2" id="KW-1185">Reference proteome</keyword>
<evidence type="ECO:0000313" key="2">
    <source>
        <dbReference type="Proteomes" id="UP000694864"/>
    </source>
</evidence>
<name>A0ABM0X564_CAMSA</name>